<accession>A0A9W6X9P7</accession>
<dbReference type="AlphaFoldDB" id="A0A9W6X9P7"/>
<evidence type="ECO:0000259" key="4">
    <source>
        <dbReference type="PROSITE" id="PS50600"/>
    </source>
</evidence>
<evidence type="ECO:0000313" key="5">
    <source>
        <dbReference type="EMBL" id="GMF34269.1"/>
    </source>
</evidence>
<dbReference type="EMBL" id="BSXT01000801">
    <property type="protein sequence ID" value="GMF34269.1"/>
    <property type="molecule type" value="Genomic_DNA"/>
</dbReference>
<dbReference type="Proteomes" id="UP001165121">
    <property type="component" value="Unassembled WGS sequence"/>
</dbReference>
<dbReference type="InterPro" id="IPR003653">
    <property type="entry name" value="Peptidase_C48_C"/>
</dbReference>
<comment type="similarity">
    <text evidence="1">Belongs to the peptidase C48 family.</text>
</comment>
<dbReference type="InterPro" id="IPR038765">
    <property type="entry name" value="Papain-like_cys_pep_sf"/>
</dbReference>
<dbReference type="PROSITE" id="PS50600">
    <property type="entry name" value="ULP_PROTEASE"/>
    <property type="match status" value="1"/>
</dbReference>
<sequence length="294" mass="33152">MRILGVILSGLRDNCFHTIHFPSSPLRKWLASCVAAPAMKTSGVTYSGDFMFEFEPSQGAWHEAKMELGRIEASMQWIRSINTGSAHLDAMFGGGVKINTEDVCAFIAHIDLGYDEEAALLKLIHSEVEGIVLTAAISALRIDANSRLHVQVSSTFTTQLMAIHTDEERLEWLKKNKIAHLSEEKIVGALWMNTNHWCGLGICIKQYAYTIMGPRNDKSAIEQVDRIFRQVILSLLPSEKRWKRDVSRYFHQTDGSSCGVLALAFIESYLFPNRYIPSDTKMLRFRSILKEVLG</sequence>
<evidence type="ECO:0000256" key="2">
    <source>
        <dbReference type="ARBA" id="ARBA00022670"/>
    </source>
</evidence>
<keyword evidence="3" id="KW-0378">Hydrolase</keyword>
<comment type="caution">
    <text evidence="5">The sequence shown here is derived from an EMBL/GenBank/DDBJ whole genome shotgun (WGS) entry which is preliminary data.</text>
</comment>
<keyword evidence="6" id="KW-1185">Reference proteome</keyword>
<evidence type="ECO:0000313" key="6">
    <source>
        <dbReference type="Proteomes" id="UP001165121"/>
    </source>
</evidence>
<proteinExistence type="inferred from homology"/>
<organism evidence="5 6">
    <name type="scientific">Phytophthora fragariaefolia</name>
    <dbReference type="NCBI Taxonomy" id="1490495"/>
    <lineage>
        <taxon>Eukaryota</taxon>
        <taxon>Sar</taxon>
        <taxon>Stramenopiles</taxon>
        <taxon>Oomycota</taxon>
        <taxon>Peronosporomycetes</taxon>
        <taxon>Peronosporales</taxon>
        <taxon>Peronosporaceae</taxon>
        <taxon>Phytophthora</taxon>
    </lineage>
</organism>
<protein>
    <submittedName>
        <fullName evidence="5">Unnamed protein product</fullName>
    </submittedName>
</protein>
<reference evidence="5" key="1">
    <citation type="submission" date="2023-04" db="EMBL/GenBank/DDBJ databases">
        <title>Phytophthora fragariaefolia NBRC 109709.</title>
        <authorList>
            <person name="Ichikawa N."/>
            <person name="Sato H."/>
            <person name="Tonouchi N."/>
        </authorList>
    </citation>
    <scope>NUCLEOTIDE SEQUENCE</scope>
    <source>
        <strain evidence="5">NBRC 109709</strain>
    </source>
</reference>
<feature type="domain" description="Ubiquitin-like protease family profile" evidence="4">
    <location>
        <begin position="96"/>
        <end position="269"/>
    </location>
</feature>
<gene>
    <name evidence="5" type="ORF">Pfra01_000876500</name>
</gene>
<dbReference type="SUPFAM" id="SSF54001">
    <property type="entry name" value="Cysteine proteinases"/>
    <property type="match status" value="1"/>
</dbReference>
<evidence type="ECO:0000256" key="3">
    <source>
        <dbReference type="ARBA" id="ARBA00022801"/>
    </source>
</evidence>
<dbReference type="GO" id="GO:0006508">
    <property type="term" value="P:proteolysis"/>
    <property type="evidence" value="ECO:0007669"/>
    <property type="project" value="UniProtKB-KW"/>
</dbReference>
<name>A0A9W6X9P7_9STRA</name>
<evidence type="ECO:0000256" key="1">
    <source>
        <dbReference type="ARBA" id="ARBA00005234"/>
    </source>
</evidence>
<keyword evidence="2" id="KW-0645">Protease</keyword>
<dbReference type="GO" id="GO:0008234">
    <property type="term" value="F:cysteine-type peptidase activity"/>
    <property type="evidence" value="ECO:0007669"/>
    <property type="project" value="InterPro"/>
</dbReference>
<dbReference type="Pfam" id="PF02902">
    <property type="entry name" value="Peptidase_C48"/>
    <property type="match status" value="1"/>
</dbReference>
<dbReference type="Gene3D" id="3.40.395.10">
    <property type="entry name" value="Adenoviral Proteinase, Chain A"/>
    <property type="match status" value="1"/>
</dbReference>